<proteinExistence type="predicted"/>
<gene>
    <name evidence="4" type="ORF">HWQ67_11050</name>
</gene>
<evidence type="ECO:0000256" key="2">
    <source>
        <dbReference type="ARBA" id="ARBA00023002"/>
    </source>
</evidence>
<dbReference type="Pfam" id="PF00724">
    <property type="entry name" value="Oxidored_FMN"/>
    <property type="match status" value="1"/>
</dbReference>
<evidence type="ECO:0000313" key="5">
    <source>
        <dbReference type="Proteomes" id="UP001196980"/>
    </source>
</evidence>
<dbReference type="EMBL" id="JABXWD010000199">
    <property type="protein sequence ID" value="MBV6342123.1"/>
    <property type="molecule type" value="Genomic_DNA"/>
</dbReference>
<dbReference type="PANTHER" id="PTHR43656:SF2">
    <property type="entry name" value="BINDING OXIDOREDUCTASE, PUTATIVE (AFU_ORTHOLOGUE AFUA_2G08260)-RELATED"/>
    <property type="match status" value="1"/>
</dbReference>
<dbReference type="SUPFAM" id="SSF51395">
    <property type="entry name" value="FMN-linked oxidoreductases"/>
    <property type="match status" value="1"/>
</dbReference>
<dbReference type="RefSeq" id="WP_218252745.1">
    <property type="nucleotide sequence ID" value="NZ_JABXWD010000199.1"/>
</dbReference>
<name>A0ABS6S140_9BACT</name>
<keyword evidence="2" id="KW-0560">Oxidoreductase</keyword>
<evidence type="ECO:0000256" key="1">
    <source>
        <dbReference type="ARBA" id="ARBA00022630"/>
    </source>
</evidence>
<dbReference type="InterPro" id="IPR051799">
    <property type="entry name" value="NADH_flavin_oxidoreductase"/>
</dbReference>
<evidence type="ECO:0000259" key="3">
    <source>
        <dbReference type="Pfam" id="PF00724"/>
    </source>
</evidence>
<evidence type="ECO:0000313" key="4">
    <source>
        <dbReference type="EMBL" id="MBV6342123.1"/>
    </source>
</evidence>
<comment type="caution">
    <text evidence="4">The sequence shown here is derived from an EMBL/GenBank/DDBJ whole genome shotgun (WGS) entry which is preliminary data.</text>
</comment>
<reference evidence="4 5" key="1">
    <citation type="journal article" date="2020" name="J Geophys Res Biogeosci">
        <title>Magnetotaxis as an Adaptation to Enable Bacterial Shuttling of Microbial Sulfur and Sulfur Cycling Across Aquatic Oxic#Anoxic Interfaces.</title>
        <authorList>
            <person name="Li J."/>
            <person name="Liu P."/>
            <person name="Wang J."/>
            <person name="Roberts A.P."/>
            <person name="Pan Y."/>
        </authorList>
    </citation>
    <scope>NUCLEOTIDE SEQUENCE [LARGE SCALE GENOMIC DNA]</scope>
    <source>
        <strain evidence="4 5">MYR-1_YQ</strain>
    </source>
</reference>
<keyword evidence="5" id="KW-1185">Reference proteome</keyword>
<accession>A0ABS6S140</accession>
<feature type="domain" description="NADH:flavin oxidoreductase/NADH oxidase N-terminal" evidence="3">
    <location>
        <begin position="2"/>
        <end position="338"/>
    </location>
</feature>
<dbReference type="Proteomes" id="UP001196980">
    <property type="component" value="Unassembled WGS sequence"/>
</dbReference>
<dbReference type="InterPro" id="IPR001155">
    <property type="entry name" value="OxRdtase_FMN_N"/>
</dbReference>
<dbReference type="CDD" id="cd02803">
    <property type="entry name" value="OYE_like_FMN_family"/>
    <property type="match status" value="1"/>
</dbReference>
<organism evidence="4 5">
    <name type="scientific">Candidatus Magnetobacterium casense</name>
    <dbReference type="NCBI Taxonomy" id="1455061"/>
    <lineage>
        <taxon>Bacteria</taxon>
        <taxon>Pseudomonadati</taxon>
        <taxon>Nitrospirota</taxon>
        <taxon>Thermodesulfovibrionia</taxon>
        <taxon>Thermodesulfovibrionales</taxon>
        <taxon>Candidatus Magnetobacteriaceae</taxon>
        <taxon>Candidatus Magnetobacterium</taxon>
    </lineage>
</organism>
<protein>
    <submittedName>
        <fullName evidence="4">NADH:flavin oxidoreductase</fullName>
    </submittedName>
</protein>
<sequence length="364" mass="40490">MLFDTFFIRDLKLKNRLVRSATYEKRADERGFVTDALIEFYETLAWGGVGLIITGNAIVHPSGFSVERAVCIYDDAYVPGLRRLAHAIHRFDGKVVMQITHGGRQCYPDMLGGNPPIAPSAVYEPILNVTPHAMTEDEIWEVIGAFGSAAKRVQASGFDGVQIHAAHGYLISEFLSSHTNRREDDWGGDEERRFSFLQEVIKAIRANVDADYPVMIKMNSSDFLKDGGLTPQESLSIARKLQGLGIDAIEVSGGMFESDVRLRAARGDILKPEDEAYFKETAAMFKKELDIPVILVGGIRSRAVCEELLVSGCADLISLSRPLIREPDLPEKLRDGKEKADCISCNGCMRFKKLDMVRCIQIED</sequence>
<dbReference type="InterPro" id="IPR013785">
    <property type="entry name" value="Aldolase_TIM"/>
</dbReference>
<dbReference type="Gene3D" id="3.20.20.70">
    <property type="entry name" value="Aldolase class I"/>
    <property type="match status" value="1"/>
</dbReference>
<dbReference type="PANTHER" id="PTHR43656">
    <property type="entry name" value="BINDING OXIDOREDUCTASE, PUTATIVE (AFU_ORTHOLOGUE AFUA_2G08260)-RELATED"/>
    <property type="match status" value="1"/>
</dbReference>
<keyword evidence="1" id="KW-0285">Flavoprotein</keyword>